<gene>
    <name evidence="2" type="ORF">SCHPADRAFT_923541</name>
</gene>
<name>A0A0H2S7W3_9AGAM</name>
<organism evidence="2 3">
    <name type="scientific">Schizopora paradoxa</name>
    <dbReference type="NCBI Taxonomy" id="27342"/>
    <lineage>
        <taxon>Eukaryota</taxon>
        <taxon>Fungi</taxon>
        <taxon>Dikarya</taxon>
        <taxon>Basidiomycota</taxon>
        <taxon>Agaricomycotina</taxon>
        <taxon>Agaricomycetes</taxon>
        <taxon>Hymenochaetales</taxon>
        <taxon>Schizoporaceae</taxon>
        <taxon>Schizopora</taxon>
    </lineage>
</organism>
<accession>A0A0H2S7W3</accession>
<reference evidence="2 3" key="1">
    <citation type="submission" date="2015-04" db="EMBL/GenBank/DDBJ databases">
        <title>Complete genome sequence of Schizopora paradoxa KUC8140, a cosmopolitan wood degrader in East Asia.</title>
        <authorList>
            <consortium name="DOE Joint Genome Institute"/>
            <person name="Min B."/>
            <person name="Park H."/>
            <person name="Jang Y."/>
            <person name="Kim J.-J."/>
            <person name="Kim K.H."/>
            <person name="Pangilinan J."/>
            <person name="Lipzen A."/>
            <person name="Riley R."/>
            <person name="Grigoriev I.V."/>
            <person name="Spatafora J.W."/>
            <person name="Choi I.-G."/>
        </authorList>
    </citation>
    <scope>NUCLEOTIDE SEQUENCE [LARGE SCALE GENOMIC DNA]</scope>
    <source>
        <strain evidence="2 3">KUC8140</strain>
    </source>
</reference>
<protein>
    <submittedName>
        <fullName evidence="2">Uncharacterized protein</fullName>
    </submittedName>
</protein>
<dbReference type="InParanoid" id="A0A0H2S7W3"/>
<feature type="region of interest" description="Disordered" evidence="1">
    <location>
        <begin position="584"/>
        <end position="631"/>
    </location>
</feature>
<evidence type="ECO:0000256" key="1">
    <source>
        <dbReference type="SAM" id="MobiDB-lite"/>
    </source>
</evidence>
<proteinExistence type="predicted"/>
<evidence type="ECO:0000313" key="2">
    <source>
        <dbReference type="EMBL" id="KLO20360.1"/>
    </source>
</evidence>
<dbReference type="Proteomes" id="UP000053477">
    <property type="component" value="Unassembled WGS sequence"/>
</dbReference>
<evidence type="ECO:0000313" key="3">
    <source>
        <dbReference type="Proteomes" id="UP000053477"/>
    </source>
</evidence>
<feature type="non-terminal residue" evidence="2">
    <location>
        <position position="770"/>
    </location>
</feature>
<feature type="compositionally biased region" description="Basic and acidic residues" evidence="1">
    <location>
        <begin position="590"/>
        <end position="613"/>
    </location>
</feature>
<sequence length="770" mass="86628">MGPAESRQDPPAYDGWLNRCRGGRQSYEMGEESQSTTNCSRKRDTRGASAYCKWPFSSHNVSLFHRLFLLRSYAFASKDQFPMNPLGPNNFEDGYGRLTKSRLSSLCIVPAFNALASVLKPEITATTSQMCSKQSWANLTLKVAQHPRLSVITPNGDRSNLQTIGIKEGRLAPGMTLDFWRSTRYPRFRKMVESKSFKLEIFSAKEHLYVRKQSGGLRRGQAKPKRSRYLPAVKQTRFFSDLKILERPEILSNAKLGEEFQDRATTFHIQPTGVNLQSYQMALSRYPLLSKLSPLIQSHPQVCVKEAKPTETAELSAKGAHKDSENRTTSDNLQPISPPQPRGLFGIPDVVRERKFANKIISRYGSCNEVSLTVCGTLHVLRRTDYYGTFGIPPRHSSDVKNCAVVRNVVLMHLTAVVLRTGFWIAMIAKDNIRNLKQLSLVIPEVRKSFYFMGETSRRDGVLNLIDAVNSLNTNSKGETGSPNGRQFTPLHLRSCKIVQWARKGLLTQPHRLHLAMQPFLAAAWRTLGIEKTATAINVSERRPVRVTTGDDGSARRREGQHLKPRCHVMFILRYSRARITGTATGQLNERSRKELISDEDKDTTLKEGEKKSTKPKGSSSSPRKKASPAMRSMRIFPIVPHRPRFNFVRITNECMRIYPSNRLVMTMLGLLRTRAMGGWNPIKEPTLLDNWSMLDVRARFSARYCDFDFLSNVAIAMVAEPSPSGYVPPVSFVVSQCGRGIGPHFTDALDGHSSCSLTGISQDPLIDTF</sequence>
<dbReference type="EMBL" id="KQ085882">
    <property type="protein sequence ID" value="KLO20360.1"/>
    <property type="molecule type" value="Genomic_DNA"/>
</dbReference>
<feature type="region of interest" description="Disordered" evidence="1">
    <location>
        <begin position="307"/>
        <end position="345"/>
    </location>
</feature>
<dbReference type="AlphaFoldDB" id="A0A0H2S7W3"/>
<keyword evidence="3" id="KW-1185">Reference proteome</keyword>